<dbReference type="HOGENOM" id="CLU_3339384_0_0_5"/>
<evidence type="ECO:0000313" key="2">
    <source>
        <dbReference type="Proteomes" id="UP000006512"/>
    </source>
</evidence>
<dbReference type="Proteomes" id="UP000006512">
    <property type="component" value="Unassembled WGS sequence"/>
</dbReference>
<proteinExistence type="predicted"/>
<organism evidence="1 2">
    <name type="scientific">Asticcacaulis biprosthecium C19</name>
    <dbReference type="NCBI Taxonomy" id="715226"/>
    <lineage>
        <taxon>Bacteria</taxon>
        <taxon>Pseudomonadati</taxon>
        <taxon>Pseudomonadota</taxon>
        <taxon>Alphaproteobacteria</taxon>
        <taxon>Caulobacterales</taxon>
        <taxon>Caulobacteraceae</taxon>
        <taxon>Asticcacaulis</taxon>
    </lineage>
</organism>
<accession>F4QM44</accession>
<protein>
    <submittedName>
        <fullName evidence="1">Uncharacterized protein</fullName>
    </submittedName>
</protein>
<name>F4QM44_9CAUL</name>
<reference evidence="2" key="1">
    <citation type="submission" date="2011-03" db="EMBL/GenBank/DDBJ databases">
        <title>Draft genome sequence of Brevundimonas diminuta.</title>
        <authorList>
            <person name="Brown P.J.B."/>
            <person name="Buechlein A."/>
            <person name="Hemmerich C."/>
            <person name="Brun Y.V."/>
        </authorList>
    </citation>
    <scope>NUCLEOTIDE SEQUENCE [LARGE SCALE GENOMIC DNA]</scope>
    <source>
        <strain evidence="2">C19</strain>
    </source>
</reference>
<dbReference type="STRING" id="715226.ABI_20570"/>
<sequence>MFDFVVIALTKRMGSIHMFDEILAATRRQTPRLKPMK</sequence>
<keyword evidence="2" id="KW-1185">Reference proteome</keyword>
<evidence type="ECO:0000313" key="1">
    <source>
        <dbReference type="EMBL" id="EGF93616.1"/>
    </source>
</evidence>
<dbReference type="EMBL" id="GL883077">
    <property type="protein sequence ID" value="EGF93616.1"/>
    <property type="molecule type" value="Genomic_DNA"/>
</dbReference>
<gene>
    <name evidence="1" type="ORF">ABI_20570</name>
</gene>
<dbReference type="AlphaFoldDB" id="F4QM44"/>